<dbReference type="GO" id="GO:0005509">
    <property type="term" value="F:calcium ion binding"/>
    <property type="evidence" value="ECO:0007669"/>
    <property type="project" value="InterPro"/>
</dbReference>
<dbReference type="Pfam" id="PF13499">
    <property type="entry name" value="EF-hand_7"/>
    <property type="match status" value="2"/>
</dbReference>
<dbReference type="SMART" id="SM00054">
    <property type="entry name" value="EFh"/>
    <property type="match status" value="4"/>
</dbReference>
<keyword evidence="1" id="KW-0677">Repeat</keyword>
<organism evidence="4">
    <name type="scientific">Rhizophora mucronata</name>
    <name type="common">Asiatic mangrove</name>
    <dbReference type="NCBI Taxonomy" id="61149"/>
    <lineage>
        <taxon>Eukaryota</taxon>
        <taxon>Viridiplantae</taxon>
        <taxon>Streptophyta</taxon>
        <taxon>Embryophyta</taxon>
        <taxon>Tracheophyta</taxon>
        <taxon>Spermatophyta</taxon>
        <taxon>Magnoliopsida</taxon>
        <taxon>eudicotyledons</taxon>
        <taxon>Gunneridae</taxon>
        <taxon>Pentapetalae</taxon>
        <taxon>rosids</taxon>
        <taxon>fabids</taxon>
        <taxon>Malpighiales</taxon>
        <taxon>Rhizophoraceae</taxon>
        <taxon>Rhizophora</taxon>
    </lineage>
</organism>
<dbReference type="AlphaFoldDB" id="A0A2P2MZ56"/>
<accession>A0A2P2MZ56</accession>
<dbReference type="EMBL" id="GGEC01054992">
    <property type="protein sequence ID" value="MBX35476.1"/>
    <property type="molecule type" value="Transcribed_RNA"/>
</dbReference>
<dbReference type="InterPro" id="IPR011992">
    <property type="entry name" value="EF-hand-dom_pair"/>
</dbReference>
<reference evidence="4" key="1">
    <citation type="submission" date="2018-02" db="EMBL/GenBank/DDBJ databases">
        <title>Rhizophora mucronata_Transcriptome.</title>
        <authorList>
            <person name="Meera S.P."/>
            <person name="Sreeshan A."/>
            <person name="Augustine A."/>
        </authorList>
    </citation>
    <scope>NUCLEOTIDE SEQUENCE</scope>
    <source>
        <tissue evidence="4">Leaf</tissue>
    </source>
</reference>
<dbReference type="PROSITE" id="PS50222">
    <property type="entry name" value="EF_HAND_2"/>
    <property type="match status" value="3"/>
</dbReference>
<protein>
    <submittedName>
        <fullName evidence="4">Putative calcium-binding protein CML29</fullName>
    </submittedName>
</protein>
<dbReference type="GO" id="GO:0043226">
    <property type="term" value="C:organelle"/>
    <property type="evidence" value="ECO:0007669"/>
    <property type="project" value="UniProtKB-ARBA"/>
</dbReference>
<feature type="domain" description="EF-hand" evidence="3">
    <location>
        <begin position="16"/>
        <end position="51"/>
    </location>
</feature>
<proteinExistence type="predicted"/>
<dbReference type="SUPFAM" id="SSF47473">
    <property type="entry name" value="EF-hand"/>
    <property type="match status" value="1"/>
</dbReference>
<dbReference type="PANTHER" id="PTHR23050">
    <property type="entry name" value="CALCIUM BINDING PROTEIN"/>
    <property type="match status" value="1"/>
</dbReference>
<evidence type="ECO:0000256" key="1">
    <source>
        <dbReference type="ARBA" id="ARBA00022737"/>
    </source>
</evidence>
<dbReference type="FunFam" id="1.10.238.10:FF:000178">
    <property type="entry name" value="Calmodulin-2 A"/>
    <property type="match status" value="1"/>
</dbReference>
<dbReference type="InterPro" id="IPR050145">
    <property type="entry name" value="Centrin_CML-like"/>
</dbReference>
<dbReference type="InterPro" id="IPR002048">
    <property type="entry name" value="EF_hand_dom"/>
</dbReference>
<evidence type="ECO:0000256" key="2">
    <source>
        <dbReference type="ARBA" id="ARBA00022837"/>
    </source>
</evidence>
<name>A0A2P2MZ56_RHIMU</name>
<dbReference type="PROSITE" id="PS00018">
    <property type="entry name" value="EF_HAND_1"/>
    <property type="match status" value="2"/>
</dbReference>
<sequence length="158" mass="17022">MSQISAPLSAEIETLSEALSLLEAFRAFDADNDERITAAELGGILGSLGYKASEQDVRAMMLQGDTDKDGLLSVEEFMELNTRNMELGGLANSLRAVFEAFVVDDDVAVTGDELFQVMENMGLACSLEECRDIIASIDADGDGAVTFEDFKLILNALL</sequence>
<dbReference type="InterPro" id="IPR018247">
    <property type="entry name" value="EF_Hand_1_Ca_BS"/>
</dbReference>
<feature type="domain" description="EF-hand" evidence="3">
    <location>
        <begin position="125"/>
        <end position="158"/>
    </location>
</feature>
<evidence type="ECO:0000259" key="3">
    <source>
        <dbReference type="PROSITE" id="PS50222"/>
    </source>
</evidence>
<dbReference type="CDD" id="cd00051">
    <property type="entry name" value="EFh"/>
    <property type="match status" value="1"/>
</dbReference>
<feature type="domain" description="EF-hand" evidence="3">
    <location>
        <begin position="52"/>
        <end position="87"/>
    </location>
</feature>
<dbReference type="Gene3D" id="1.10.238.10">
    <property type="entry name" value="EF-hand"/>
    <property type="match status" value="2"/>
</dbReference>
<keyword evidence="2" id="KW-0106">Calcium</keyword>
<evidence type="ECO:0000313" key="4">
    <source>
        <dbReference type="EMBL" id="MBX35476.1"/>
    </source>
</evidence>